<organism evidence="9 10">
    <name type="scientific">Agaribacillus aureus</name>
    <dbReference type="NCBI Taxonomy" id="3051825"/>
    <lineage>
        <taxon>Bacteria</taxon>
        <taxon>Pseudomonadati</taxon>
        <taxon>Bacteroidota</taxon>
        <taxon>Cytophagia</taxon>
        <taxon>Cytophagales</taxon>
        <taxon>Splendidivirgaceae</taxon>
        <taxon>Agaribacillus</taxon>
    </lineage>
</organism>
<evidence type="ECO:0000259" key="7">
    <source>
        <dbReference type="Pfam" id="PF02687"/>
    </source>
</evidence>
<dbReference type="NCBIfam" id="NF038404">
    <property type="entry name" value="perm_prefix_2"/>
    <property type="match status" value="1"/>
</dbReference>
<feature type="transmembrane region" description="Helical" evidence="6">
    <location>
        <begin position="422"/>
        <end position="449"/>
    </location>
</feature>
<evidence type="ECO:0000256" key="3">
    <source>
        <dbReference type="ARBA" id="ARBA00022692"/>
    </source>
</evidence>
<evidence type="ECO:0000313" key="10">
    <source>
        <dbReference type="Proteomes" id="UP001172083"/>
    </source>
</evidence>
<keyword evidence="4 6" id="KW-1133">Transmembrane helix</keyword>
<dbReference type="InterPro" id="IPR025857">
    <property type="entry name" value="MacB_PCD"/>
</dbReference>
<dbReference type="PANTHER" id="PTHR30572:SF18">
    <property type="entry name" value="ABC-TYPE MACROLIDE FAMILY EXPORT SYSTEM PERMEASE COMPONENT 2"/>
    <property type="match status" value="1"/>
</dbReference>
<feature type="transmembrane region" description="Helical" evidence="6">
    <location>
        <begin position="99"/>
        <end position="121"/>
    </location>
</feature>
<comment type="subcellular location">
    <subcellularLocation>
        <location evidence="1">Cell membrane</location>
        <topology evidence="1">Multi-pass membrane protein</topology>
    </subcellularLocation>
</comment>
<keyword evidence="10" id="KW-1185">Reference proteome</keyword>
<keyword evidence="5 6" id="KW-0472">Membrane</keyword>
<feature type="domain" description="ABC3 transporter permease C-terminal" evidence="7">
    <location>
        <begin position="381"/>
        <end position="493"/>
    </location>
</feature>
<dbReference type="InterPro" id="IPR050250">
    <property type="entry name" value="Macrolide_Exporter_MacB"/>
</dbReference>
<feature type="domain" description="MacB-like periplasmic core" evidence="8">
    <location>
        <begin position="98"/>
        <end position="327"/>
    </location>
</feature>
<evidence type="ECO:0000256" key="5">
    <source>
        <dbReference type="ARBA" id="ARBA00023136"/>
    </source>
</evidence>
<dbReference type="InterPro" id="IPR003838">
    <property type="entry name" value="ABC3_permease_C"/>
</dbReference>
<proteinExistence type="predicted"/>
<comment type="caution">
    <text evidence="9">The sequence shown here is derived from an EMBL/GenBank/DDBJ whole genome shotgun (WGS) entry which is preliminary data.</text>
</comment>
<evidence type="ECO:0000256" key="6">
    <source>
        <dbReference type="SAM" id="Phobius"/>
    </source>
</evidence>
<evidence type="ECO:0000256" key="1">
    <source>
        <dbReference type="ARBA" id="ARBA00004651"/>
    </source>
</evidence>
<name>A0ABT8L3E9_9BACT</name>
<evidence type="ECO:0000259" key="8">
    <source>
        <dbReference type="Pfam" id="PF12704"/>
    </source>
</evidence>
<evidence type="ECO:0000256" key="4">
    <source>
        <dbReference type="ARBA" id="ARBA00022989"/>
    </source>
</evidence>
<evidence type="ECO:0000256" key="2">
    <source>
        <dbReference type="ARBA" id="ARBA00022475"/>
    </source>
</evidence>
<evidence type="ECO:0000313" key="9">
    <source>
        <dbReference type="EMBL" id="MDN5211340.1"/>
    </source>
</evidence>
<dbReference type="PANTHER" id="PTHR30572">
    <property type="entry name" value="MEMBRANE COMPONENT OF TRANSPORTER-RELATED"/>
    <property type="match status" value="1"/>
</dbReference>
<sequence>MKTPEKPKPPALANWLASKFINKALLEEFFGDLEEIYKDRIAVKGKFYAKCMYWVDTLHLMIGFTSFNLFKTQNNHTVMYKHYLLISGRNLLRNKVYSFINILGLAVGMGVCLTISQYVYFEWSFDRFHDNFQNTYRIVTNEIQGDEDHVYATSTFAIGPSAKETIPEIKQFVRIVMVGATVAGPDSIRPLNKEFLHMLFVDNTFLQVFDFPLKLGNKESVFDEKFNIVITEKTAHKYFGADDPIGKTLTVGGKWTTERNYTVSGVLEDLPINSHLQFEFLMPMESRPGAAIGSYTNSDAWEWDNIVTYVTIDEAADLEAVSKKLDRFIIQNRGKRNTHHHVVEKAVLQPIMDIHLKSGSLLHDYLVTSKGNIQNVRIFSVIALFILLIAWVNYINLSTARSMHRAKEVGIRKSIGAFRKQLIIQFMTEAVLINLTAALLAISIAFSALPILSGIVGRELSLSFLQMPVFWVSFSSVILLGSLLSGLYPAFVLSAFKPVNMLGSGKVVRSGSINLRRGLIVFQFLISLLLIAGTYLVYKQVTFMKNKELGIDMEKILVLKGPRVNLDEANLKSIMQAFKTKAAGYHSISDVTSSATVPGGRAVYGYNSFRKLGEPATQNQDGNLIWGGLNFPEVYDFEFLAGSSFTPEMSNGDGVVIINEEAVRVFGLGSPENAIQETLVRIKGNDVLRRYRVIGVVKNFHWHSLKDGHIPYIFSFSPGVKHFISFKMNLSNIPESLAHIEKTYKSFFPGNPFDYFFLDDAFNKQYQADVQFGNLFLAFTTLAIFIACIGLFALVSYSATLRIKEIGIRKVLGAGIANLMILLSKEYLVLLSIATVLAFPAILYWGGSWLENYAFRIDIGFDLFVIPASVLALASIITVSYRTYATAKANPVDSLRKE</sequence>
<feature type="transmembrane region" description="Helical" evidence="6">
    <location>
        <begin position="827"/>
        <end position="847"/>
    </location>
</feature>
<feature type="transmembrane region" description="Helical" evidence="6">
    <location>
        <begin position="859"/>
        <end position="881"/>
    </location>
</feature>
<dbReference type="EMBL" id="JAUJEB010000001">
    <property type="protein sequence ID" value="MDN5211340.1"/>
    <property type="molecule type" value="Genomic_DNA"/>
</dbReference>
<feature type="transmembrane region" description="Helical" evidence="6">
    <location>
        <begin position="517"/>
        <end position="538"/>
    </location>
</feature>
<dbReference type="Pfam" id="PF02687">
    <property type="entry name" value="FtsX"/>
    <property type="match status" value="2"/>
</dbReference>
<feature type="domain" description="MacB-like periplasmic core" evidence="8">
    <location>
        <begin position="586"/>
        <end position="700"/>
    </location>
</feature>
<dbReference type="Pfam" id="PF12704">
    <property type="entry name" value="MacB_PCD"/>
    <property type="match status" value="2"/>
</dbReference>
<dbReference type="RefSeq" id="WP_346756675.1">
    <property type="nucleotide sequence ID" value="NZ_JAUJEB010000001.1"/>
</dbReference>
<keyword evidence="3 6" id="KW-0812">Transmembrane</keyword>
<protein>
    <submittedName>
        <fullName evidence="9">ABC transporter permease</fullName>
    </submittedName>
</protein>
<feature type="domain" description="ABC3 transporter permease C-terminal" evidence="7">
    <location>
        <begin position="778"/>
        <end position="880"/>
    </location>
</feature>
<feature type="transmembrane region" description="Helical" evidence="6">
    <location>
        <begin position="775"/>
        <end position="800"/>
    </location>
</feature>
<gene>
    <name evidence="9" type="ORF">QQ020_04740</name>
</gene>
<reference evidence="9" key="1">
    <citation type="submission" date="2023-06" db="EMBL/GenBank/DDBJ databases">
        <title>Genomic of Agaribacillus aureum.</title>
        <authorList>
            <person name="Wang G."/>
        </authorList>
    </citation>
    <scope>NUCLEOTIDE SEQUENCE</scope>
    <source>
        <strain evidence="9">BMA12</strain>
    </source>
</reference>
<keyword evidence="2" id="KW-1003">Cell membrane</keyword>
<accession>A0ABT8L3E9</accession>
<dbReference type="InterPro" id="IPR047699">
    <property type="entry name" value="Permease_put_prefix"/>
</dbReference>
<feature type="transmembrane region" description="Helical" evidence="6">
    <location>
        <begin position="469"/>
        <end position="496"/>
    </location>
</feature>
<feature type="transmembrane region" description="Helical" evidence="6">
    <location>
        <begin position="378"/>
        <end position="397"/>
    </location>
</feature>
<dbReference type="Proteomes" id="UP001172083">
    <property type="component" value="Unassembled WGS sequence"/>
</dbReference>